<sequence>MPRSRKRSSRGGPHGAVQPFSDEDASIETLSHCSSFSDAMSVADEGGETGEETAQEDLQYKLNVFIDSAVDKRQV</sequence>
<reference evidence="2" key="2">
    <citation type="submission" date="2014-03" db="EMBL/GenBank/DDBJ databases">
        <authorList>
            <person name="Genoscope - CEA"/>
        </authorList>
    </citation>
    <scope>NUCLEOTIDE SEQUENCE</scope>
</reference>
<evidence type="ECO:0000313" key="3">
    <source>
        <dbReference type="Proteomes" id="UP000193380"/>
    </source>
</evidence>
<organism evidence="2 3">
    <name type="scientific">Oncorhynchus mykiss</name>
    <name type="common">Rainbow trout</name>
    <name type="synonym">Salmo gairdneri</name>
    <dbReference type="NCBI Taxonomy" id="8022"/>
    <lineage>
        <taxon>Eukaryota</taxon>
        <taxon>Metazoa</taxon>
        <taxon>Chordata</taxon>
        <taxon>Craniata</taxon>
        <taxon>Vertebrata</taxon>
        <taxon>Euteleostomi</taxon>
        <taxon>Actinopterygii</taxon>
        <taxon>Neopterygii</taxon>
        <taxon>Teleostei</taxon>
        <taxon>Protacanthopterygii</taxon>
        <taxon>Salmoniformes</taxon>
        <taxon>Salmonidae</taxon>
        <taxon>Salmoninae</taxon>
        <taxon>Oncorhynchus</taxon>
    </lineage>
</organism>
<dbReference type="PaxDb" id="8022-A0A060VX05"/>
<feature type="region of interest" description="Disordered" evidence="1">
    <location>
        <begin position="1"/>
        <end position="24"/>
    </location>
</feature>
<gene>
    <name evidence="2" type="ORF">GSONMT00079609001</name>
</gene>
<dbReference type="STRING" id="8022.A0A060VX05"/>
<evidence type="ECO:0000256" key="1">
    <source>
        <dbReference type="SAM" id="MobiDB-lite"/>
    </source>
</evidence>
<dbReference type="EMBL" id="FR904323">
    <property type="protein sequence ID" value="CDQ59316.1"/>
    <property type="molecule type" value="Genomic_DNA"/>
</dbReference>
<reference evidence="2" key="1">
    <citation type="journal article" date="2014" name="Nat. Commun.">
        <title>The rainbow trout genome provides novel insights into evolution after whole-genome duplication in vertebrates.</title>
        <authorList>
            <person name="Berthelot C."/>
            <person name="Brunet F."/>
            <person name="Chalopin D."/>
            <person name="Juanchich A."/>
            <person name="Bernard M."/>
            <person name="Noel B."/>
            <person name="Bento P."/>
            <person name="Da Silva C."/>
            <person name="Labadie K."/>
            <person name="Alberti A."/>
            <person name="Aury J.M."/>
            <person name="Louis A."/>
            <person name="Dehais P."/>
            <person name="Bardou P."/>
            <person name="Montfort J."/>
            <person name="Klopp C."/>
            <person name="Cabau C."/>
            <person name="Gaspin C."/>
            <person name="Thorgaard G.H."/>
            <person name="Boussaha M."/>
            <person name="Quillet E."/>
            <person name="Guyomard R."/>
            <person name="Galiana D."/>
            <person name="Bobe J."/>
            <person name="Volff J.N."/>
            <person name="Genet C."/>
            <person name="Wincker P."/>
            <person name="Jaillon O."/>
            <person name="Roest Crollius H."/>
            <person name="Guiguen Y."/>
        </authorList>
    </citation>
    <scope>NUCLEOTIDE SEQUENCE [LARGE SCALE GENOMIC DNA]</scope>
</reference>
<protein>
    <submittedName>
        <fullName evidence="2">Uncharacterized protein</fullName>
    </submittedName>
</protein>
<name>A0A060VX05_ONCMY</name>
<dbReference type="Proteomes" id="UP000193380">
    <property type="component" value="Unassembled WGS sequence"/>
</dbReference>
<dbReference type="AlphaFoldDB" id="A0A060VX05"/>
<proteinExistence type="predicted"/>
<evidence type="ECO:0000313" key="2">
    <source>
        <dbReference type="EMBL" id="CDQ59316.1"/>
    </source>
</evidence>
<accession>A0A060VX05</accession>